<gene>
    <name evidence="1" type="ORF">RN001_013199</name>
</gene>
<dbReference type="EMBL" id="JARPUR010000006">
    <property type="protein sequence ID" value="KAK4873839.1"/>
    <property type="molecule type" value="Genomic_DNA"/>
</dbReference>
<accession>A0AAN7SDQ4</accession>
<protein>
    <recommendedName>
        <fullName evidence="3">Zinc finger PHD-type domain-containing protein</fullName>
    </recommendedName>
</protein>
<dbReference type="SUPFAM" id="SSF57903">
    <property type="entry name" value="FYVE/PHD zinc finger"/>
    <property type="match status" value="1"/>
</dbReference>
<evidence type="ECO:0000313" key="2">
    <source>
        <dbReference type="Proteomes" id="UP001353858"/>
    </source>
</evidence>
<evidence type="ECO:0000313" key="1">
    <source>
        <dbReference type="EMBL" id="KAK4873839.1"/>
    </source>
</evidence>
<sequence>MFDKVRRTATILEVFMTPLYWSRGSLAVDLISTGRCSLRLAASALCISPIPGPSTRPVTPLIPTECNTSDQRDNKAESSFAITPADCNPLPKIMEKRAAQKRKSVGTVILTSTPYKLMLKEDNRKKLELEEKRSKNKQSQTVIKKNVKLNIKPKTRVSEECIFCYEKFVNSSRGEGWIRCNKCLKWAHDQCAGVDEDDDDFTCDFCLSHTKTYGVKKQLKF</sequence>
<dbReference type="Proteomes" id="UP001353858">
    <property type="component" value="Unassembled WGS sequence"/>
</dbReference>
<proteinExistence type="predicted"/>
<organism evidence="1 2">
    <name type="scientific">Aquatica leii</name>
    <dbReference type="NCBI Taxonomy" id="1421715"/>
    <lineage>
        <taxon>Eukaryota</taxon>
        <taxon>Metazoa</taxon>
        <taxon>Ecdysozoa</taxon>
        <taxon>Arthropoda</taxon>
        <taxon>Hexapoda</taxon>
        <taxon>Insecta</taxon>
        <taxon>Pterygota</taxon>
        <taxon>Neoptera</taxon>
        <taxon>Endopterygota</taxon>
        <taxon>Coleoptera</taxon>
        <taxon>Polyphaga</taxon>
        <taxon>Elateriformia</taxon>
        <taxon>Elateroidea</taxon>
        <taxon>Lampyridae</taxon>
        <taxon>Luciolinae</taxon>
        <taxon>Aquatica</taxon>
    </lineage>
</organism>
<dbReference type="InterPro" id="IPR011011">
    <property type="entry name" value="Znf_FYVE_PHD"/>
</dbReference>
<evidence type="ECO:0008006" key="3">
    <source>
        <dbReference type="Google" id="ProtNLM"/>
    </source>
</evidence>
<keyword evidence="2" id="KW-1185">Reference proteome</keyword>
<dbReference type="AlphaFoldDB" id="A0AAN7SDQ4"/>
<dbReference type="InterPro" id="IPR013083">
    <property type="entry name" value="Znf_RING/FYVE/PHD"/>
</dbReference>
<dbReference type="Gene3D" id="3.30.40.10">
    <property type="entry name" value="Zinc/RING finger domain, C3HC4 (zinc finger)"/>
    <property type="match status" value="1"/>
</dbReference>
<name>A0AAN7SDQ4_9COLE</name>
<reference evidence="2" key="1">
    <citation type="submission" date="2023-01" db="EMBL/GenBank/DDBJ databases">
        <title>Key to firefly adult light organ development and bioluminescence: homeobox transcription factors regulate luciferase expression and transportation to peroxisome.</title>
        <authorList>
            <person name="Fu X."/>
        </authorList>
    </citation>
    <scope>NUCLEOTIDE SEQUENCE [LARGE SCALE GENOMIC DNA]</scope>
</reference>
<comment type="caution">
    <text evidence="1">The sequence shown here is derived from an EMBL/GenBank/DDBJ whole genome shotgun (WGS) entry which is preliminary data.</text>
</comment>